<feature type="region of interest" description="Disordered" evidence="3">
    <location>
        <begin position="100"/>
        <end position="314"/>
    </location>
</feature>
<evidence type="ECO:0000256" key="3">
    <source>
        <dbReference type="SAM" id="MobiDB-lite"/>
    </source>
</evidence>
<evidence type="ECO:0000256" key="2">
    <source>
        <dbReference type="PROSITE-ProRule" id="PRU00059"/>
    </source>
</evidence>
<accession>A0AAN8X9M4</accession>
<comment type="caution">
    <text evidence="6">The sequence shown here is derived from an EMBL/GenBank/DDBJ whole genome shotgun (WGS) entry which is preliminary data.</text>
</comment>
<gene>
    <name evidence="6" type="ORF">SK128_012238</name>
</gene>
<dbReference type="EMBL" id="JAXCGZ010007576">
    <property type="protein sequence ID" value="KAK7079142.1"/>
    <property type="molecule type" value="Genomic_DNA"/>
</dbReference>
<dbReference type="PROSITE" id="PS01180">
    <property type="entry name" value="CUB"/>
    <property type="match status" value="1"/>
</dbReference>
<evidence type="ECO:0000313" key="7">
    <source>
        <dbReference type="Proteomes" id="UP001381693"/>
    </source>
</evidence>
<feature type="compositionally biased region" description="Low complexity" evidence="3">
    <location>
        <begin position="118"/>
        <end position="310"/>
    </location>
</feature>
<feature type="domain" description="CUB" evidence="5">
    <location>
        <begin position="320"/>
        <end position="446"/>
    </location>
</feature>
<evidence type="ECO:0000256" key="4">
    <source>
        <dbReference type="SAM" id="SignalP"/>
    </source>
</evidence>
<organism evidence="6 7">
    <name type="scientific">Halocaridina rubra</name>
    <name type="common">Hawaiian red shrimp</name>
    <dbReference type="NCBI Taxonomy" id="373956"/>
    <lineage>
        <taxon>Eukaryota</taxon>
        <taxon>Metazoa</taxon>
        <taxon>Ecdysozoa</taxon>
        <taxon>Arthropoda</taxon>
        <taxon>Crustacea</taxon>
        <taxon>Multicrustacea</taxon>
        <taxon>Malacostraca</taxon>
        <taxon>Eumalacostraca</taxon>
        <taxon>Eucarida</taxon>
        <taxon>Decapoda</taxon>
        <taxon>Pleocyemata</taxon>
        <taxon>Caridea</taxon>
        <taxon>Atyoidea</taxon>
        <taxon>Atyidae</taxon>
        <taxon>Halocaridina</taxon>
    </lineage>
</organism>
<evidence type="ECO:0000313" key="6">
    <source>
        <dbReference type="EMBL" id="KAK7079142.1"/>
    </source>
</evidence>
<keyword evidence="7" id="KW-1185">Reference proteome</keyword>
<evidence type="ECO:0000259" key="5">
    <source>
        <dbReference type="PROSITE" id="PS01180"/>
    </source>
</evidence>
<proteinExistence type="predicted"/>
<dbReference type="Proteomes" id="UP001381693">
    <property type="component" value="Unassembled WGS sequence"/>
</dbReference>
<keyword evidence="1 2" id="KW-1015">Disulfide bond</keyword>
<dbReference type="InterPro" id="IPR035914">
    <property type="entry name" value="Sperma_CUB_dom_sf"/>
</dbReference>
<keyword evidence="4" id="KW-0732">Signal</keyword>
<feature type="disulfide bond" evidence="2">
    <location>
        <begin position="384"/>
        <end position="401"/>
    </location>
</feature>
<dbReference type="AlphaFoldDB" id="A0AAN8X9M4"/>
<name>A0AAN8X9M4_HALRR</name>
<sequence>MMTSTSFLAATVFLFLFIGQVESEILYAETAPISFEVWAADLKPGFVLNEKIIGDRTCYCKNPGPFSSSSSSFDFKTPGILTSSGIPASSFDYVFLTPGPGNGGNNNTTQVVGRSTGTTTSQEPTTTTLKPTTSTTTTTTISTTVPTTTITTTTPIPTTTSSATSTSTSTTTSTTSTPEPTTTSSTTSTTSTPEPTTTSSTTSTTTTPEPTTSSTTSTTTTPEPTTTSSTTSTTTTPEPTTTSSTTSTTTTPEPTTTSSTTSTTTTPVQTTTSSTSTTTTASTTSTTSTSTSTPSKTTTLKPTTTTTTTTQASGGVCGQCDMEVTIDNNYAGETYEWTSPGWNQGQNYPDNCVCVLKVHYRSSNYASVLWTFDSDSSIKSVNNCAYDRMVVDLRGVSGTWCGSSLPTKSGSDTVMAVNADYTFTFYSVDGDQNQVEKGFKLTIQAVIYGR</sequence>
<evidence type="ECO:0000256" key="1">
    <source>
        <dbReference type="ARBA" id="ARBA00023157"/>
    </source>
</evidence>
<dbReference type="InterPro" id="IPR000859">
    <property type="entry name" value="CUB_dom"/>
</dbReference>
<comment type="caution">
    <text evidence="2">Lacks conserved residue(s) required for the propagation of feature annotation.</text>
</comment>
<dbReference type="SUPFAM" id="SSF49854">
    <property type="entry name" value="Spermadhesin, CUB domain"/>
    <property type="match status" value="1"/>
</dbReference>
<feature type="chain" id="PRO_5042997354" description="CUB domain-containing protein" evidence="4">
    <location>
        <begin position="24"/>
        <end position="450"/>
    </location>
</feature>
<reference evidence="6 7" key="1">
    <citation type="submission" date="2023-11" db="EMBL/GenBank/DDBJ databases">
        <title>Halocaridina rubra genome assembly.</title>
        <authorList>
            <person name="Smith C."/>
        </authorList>
    </citation>
    <scope>NUCLEOTIDE SEQUENCE [LARGE SCALE GENOMIC DNA]</scope>
    <source>
        <strain evidence="6">EP-1</strain>
        <tissue evidence="6">Whole</tissue>
    </source>
</reference>
<feature type="signal peptide" evidence="4">
    <location>
        <begin position="1"/>
        <end position="23"/>
    </location>
</feature>
<protein>
    <recommendedName>
        <fullName evidence="5">CUB domain-containing protein</fullName>
    </recommendedName>
</protein>